<accession>A0A1M5M730</accession>
<evidence type="ECO:0000313" key="3">
    <source>
        <dbReference type="EMBL" id="SHG73042.1"/>
    </source>
</evidence>
<dbReference type="EMBL" id="FQWQ01000001">
    <property type="protein sequence ID" value="SHG73042.1"/>
    <property type="molecule type" value="Genomic_DNA"/>
</dbReference>
<keyword evidence="1" id="KW-0812">Transmembrane</keyword>
<dbReference type="AlphaFoldDB" id="A0A1M5M730"/>
<keyword evidence="1" id="KW-1133">Transmembrane helix</keyword>
<protein>
    <recommendedName>
        <fullName evidence="2">3-keto-alpha-glucoside-1,2-lyase/3-keto-2-hydroxy-glucal hydratase domain-containing protein</fullName>
    </recommendedName>
</protein>
<evidence type="ECO:0000313" key="4">
    <source>
        <dbReference type="Proteomes" id="UP000184212"/>
    </source>
</evidence>
<dbReference type="Proteomes" id="UP000184212">
    <property type="component" value="Unassembled WGS sequence"/>
</dbReference>
<evidence type="ECO:0000259" key="2">
    <source>
        <dbReference type="Pfam" id="PF06439"/>
    </source>
</evidence>
<keyword evidence="4" id="KW-1185">Reference proteome</keyword>
<feature type="transmembrane region" description="Helical" evidence="1">
    <location>
        <begin position="7"/>
        <end position="25"/>
    </location>
</feature>
<dbReference type="OrthoDB" id="929868at2"/>
<keyword evidence="1" id="KW-0472">Membrane</keyword>
<dbReference type="Gene3D" id="2.60.120.560">
    <property type="entry name" value="Exo-inulinase, domain 1"/>
    <property type="match status" value="1"/>
</dbReference>
<dbReference type="InterPro" id="IPR010496">
    <property type="entry name" value="AL/BT2_dom"/>
</dbReference>
<dbReference type="Pfam" id="PF06439">
    <property type="entry name" value="3keto-disac_hyd"/>
    <property type="match status" value="1"/>
</dbReference>
<feature type="domain" description="3-keto-alpha-glucoside-1,2-lyase/3-keto-2-hydroxy-glucal hydratase" evidence="2">
    <location>
        <begin position="40"/>
        <end position="216"/>
    </location>
</feature>
<proteinExistence type="predicted"/>
<dbReference type="STRING" id="947013.SAMN04488109_1590"/>
<evidence type="ECO:0000256" key="1">
    <source>
        <dbReference type="SAM" id="Phobius"/>
    </source>
</evidence>
<gene>
    <name evidence="3" type="ORF">SAMN04488109_1590</name>
</gene>
<organism evidence="3 4">
    <name type="scientific">Chryseolinea serpens</name>
    <dbReference type="NCBI Taxonomy" id="947013"/>
    <lineage>
        <taxon>Bacteria</taxon>
        <taxon>Pseudomonadati</taxon>
        <taxon>Bacteroidota</taxon>
        <taxon>Cytophagia</taxon>
        <taxon>Cytophagales</taxon>
        <taxon>Fulvivirgaceae</taxon>
        <taxon>Chryseolinea</taxon>
    </lineage>
</organism>
<name>A0A1M5M730_9BACT</name>
<dbReference type="GO" id="GO:0016787">
    <property type="term" value="F:hydrolase activity"/>
    <property type="evidence" value="ECO:0007669"/>
    <property type="project" value="InterPro"/>
</dbReference>
<reference evidence="3 4" key="1">
    <citation type="submission" date="2016-11" db="EMBL/GenBank/DDBJ databases">
        <authorList>
            <person name="Jaros S."/>
            <person name="Januszkiewicz K."/>
            <person name="Wedrychowicz H."/>
        </authorList>
    </citation>
    <scope>NUCLEOTIDE SEQUENCE [LARGE SCALE GENOMIC DNA]</scope>
    <source>
        <strain evidence="3 4">DSM 24574</strain>
    </source>
</reference>
<sequence length="218" mass="24144">MTITMKNIIRVFLMVLVAGTFSSFIDAPHRDLMTAGVQDKWTELFDGKTLKGWHALPGGTWTVEEGTIVGRSPVTEQRHGLLVSDRTYKDFVLDVTFKSIRGNSGIYFRTDVVGGIEGVRGFQAEVHPTDDIGGLYETNGRAWVVKPTADQVSRYYKPNAWNTMRITAKGRDITVTVNGIVSAELKNDPGNASGNIALQLHGGQDMLVMFKNVRIREL</sequence>